<feature type="compositionally biased region" description="Low complexity" evidence="3">
    <location>
        <begin position="1"/>
        <end position="10"/>
    </location>
</feature>
<proteinExistence type="predicted"/>
<feature type="compositionally biased region" description="Basic and acidic residues" evidence="3">
    <location>
        <begin position="319"/>
        <end position="332"/>
    </location>
</feature>
<dbReference type="PANTHER" id="PTHR22881:SF27">
    <property type="entry name" value="BROMODOMAIN CONTAINING 7_9"/>
    <property type="match status" value="1"/>
</dbReference>
<dbReference type="CDD" id="cd04369">
    <property type="entry name" value="Bromodomain"/>
    <property type="match status" value="1"/>
</dbReference>
<protein>
    <recommendedName>
        <fullName evidence="4">Bromo domain-containing protein</fullName>
    </recommendedName>
</protein>
<feature type="compositionally biased region" description="Polar residues" evidence="3">
    <location>
        <begin position="80"/>
        <end position="91"/>
    </location>
</feature>
<feature type="compositionally biased region" description="Polar residues" evidence="3">
    <location>
        <begin position="670"/>
        <end position="685"/>
    </location>
</feature>
<feature type="region of interest" description="Disordered" evidence="3">
    <location>
        <begin position="670"/>
        <end position="743"/>
    </location>
</feature>
<dbReference type="InterPro" id="IPR036427">
    <property type="entry name" value="Bromodomain-like_sf"/>
</dbReference>
<dbReference type="PRINTS" id="PR00503">
    <property type="entry name" value="BROMODOMAIN"/>
</dbReference>
<sequence>MGNTKAPTATRKTKKKGRPSLLDLQRRSLRLQQQQQRDPSLDDDPRHRDAAAAVADDDDDEESDQGRREKKLRLVLRLHNNPNTDSAVSGSESDDRRSRKLGAARNDAQGERACGGGFDLVNLLQIERQNPTSKVTDLPQDFGPTTPLPDKNLLLPLLGFWPMCMFCSICVFPLDLLLSYNHIRKDTYGVFAEPVDREELPDYHDIIKHPMDFATIRKKLSDGAYANLEQFELCCSGSHMTLKMDLRDGFLGSRKAIKNCQGEEEGLTDMPIPYVIVYRIKQDVFLISLNAMQYNGSDTIYYRQARAIQELAKKNFDNLRQESDDNDQEPKPARRGRPPTKNIFKKLGRPTADNPCSNLSSNATLANAGDNHQSTNFSHNLSHTGLDKTSLPNLSTRTYSLRNTEPHGFTNEHKFERHEDNSGSIYKGGSLKYLKKSFVMDENRRNTYTQPEVAGSLTEPSVLTAFDGERKQLIPVGLYTEHAYARSLTRFAAKLGPIAWEIAAKRIERVLPPGTKFGRGWVGEKDAPQQSHPLLSRSPNSSQPENLPTTSASASEHASDDAAVEVNASSTSPAASLSHPSRSIDSAEATTKHQASSLKPHGIWQKTGNQLPQVGAMQPLNGFSRPMGFNHPSQAGNVIKVSASPGSFHSQAMLTHPCASSDMLSRTNTQADTTNSVTGPTTSPISGIHLPEGPHDSQGTRRVASMTKSVSFSPDLNLGFQSPGSPVSGVRLESKNPNLALGL</sequence>
<evidence type="ECO:0000256" key="3">
    <source>
        <dbReference type="SAM" id="MobiDB-lite"/>
    </source>
</evidence>
<feature type="compositionally biased region" description="Polar residues" evidence="3">
    <location>
        <begin position="706"/>
        <end position="725"/>
    </location>
</feature>
<keyword evidence="1 2" id="KW-0103">Bromodomain</keyword>
<evidence type="ECO:0000313" key="6">
    <source>
        <dbReference type="Proteomes" id="UP000734854"/>
    </source>
</evidence>
<evidence type="ECO:0000256" key="2">
    <source>
        <dbReference type="PROSITE-ProRule" id="PRU00035"/>
    </source>
</evidence>
<dbReference type="SMART" id="SM00297">
    <property type="entry name" value="BROMO"/>
    <property type="match status" value="1"/>
</dbReference>
<feature type="compositionally biased region" description="Polar residues" evidence="3">
    <location>
        <begin position="354"/>
        <end position="383"/>
    </location>
</feature>
<dbReference type="Gene3D" id="1.20.920.10">
    <property type="entry name" value="Bromodomain-like"/>
    <property type="match status" value="1"/>
</dbReference>
<feature type="region of interest" description="Disordered" evidence="3">
    <location>
        <begin position="519"/>
        <end position="606"/>
    </location>
</feature>
<dbReference type="PANTHER" id="PTHR22881">
    <property type="entry name" value="BROMODOMAIN CONTAINING PROTEIN"/>
    <property type="match status" value="1"/>
</dbReference>
<feature type="domain" description="Bromo" evidence="4">
    <location>
        <begin position="191"/>
        <end position="231"/>
    </location>
</feature>
<dbReference type="AlphaFoldDB" id="A0A8J5KV45"/>
<feature type="compositionally biased region" description="Polar residues" evidence="3">
    <location>
        <begin position="567"/>
        <end position="597"/>
    </location>
</feature>
<accession>A0A8J5KV45</accession>
<reference evidence="5 6" key="1">
    <citation type="submission" date="2020-08" db="EMBL/GenBank/DDBJ databases">
        <title>Plant Genome Project.</title>
        <authorList>
            <person name="Zhang R.-G."/>
        </authorList>
    </citation>
    <scope>NUCLEOTIDE SEQUENCE [LARGE SCALE GENOMIC DNA]</scope>
    <source>
        <tissue evidence="5">Rhizome</tissue>
    </source>
</reference>
<dbReference type="Proteomes" id="UP000734854">
    <property type="component" value="Unassembled WGS sequence"/>
</dbReference>
<feature type="compositionally biased region" description="Basic residues" evidence="3">
    <location>
        <begin position="333"/>
        <end position="348"/>
    </location>
</feature>
<dbReference type="PROSITE" id="PS50014">
    <property type="entry name" value="BROMODOMAIN_2"/>
    <property type="match status" value="1"/>
</dbReference>
<dbReference type="InterPro" id="IPR001487">
    <property type="entry name" value="Bromodomain"/>
</dbReference>
<dbReference type="InterPro" id="IPR051831">
    <property type="entry name" value="Bromodomain_contain_prot"/>
</dbReference>
<evidence type="ECO:0000313" key="5">
    <source>
        <dbReference type="EMBL" id="KAG6494330.1"/>
    </source>
</evidence>
<gene>
    <name evidence="5" type="ORF">ZIOFF_049354</name>
</gene>
<dbReference type="EMBL" id="JACMSC010000013">
    <property type="protein sequence ID" value="KAG6494330.1"/>
    <property type="molecule type" value="Genomic_DNA"/>
</dbReference>
<comment type="caution">
    <text evidence="5">The sequence shown here is derived from an EMBL/GenBank/DDBJ whole genome shotgun (WGS) entry which is preliminary data.</text>
</comment>
<dbReference type="Pfam" id="PF00439">
    <property type="entry name" value="Bromodomain"/>
    <property type="match status" value="1"/>
</dbReference>
<name>A0A8J5KV45_ZINOF</name>
<feature type="region of interest" description="Disordered" evidence="3">
    <location>
        <begin position="319"/>
        <end position="393"/>
    </location>
</feature>
<dbReference type="SUPFAM" id="SSF47370">
    <property type="entry name" value="Bromodomain"/>
    <property type="match status" value="2"/>
</dbReference>
<feature type="compositionally biased region" description="Basic and acidic residues" evidence="3">
    <location>
        <begin position="39"/>
        <end position="50"/>
    </location>
</feature>
<evidence type="ECO:0000256" key="1">
    <source>
        <dbReference type="ARBA" id="ARBA00023117"/>
    </source>
</evidence>
<evidence type="ECO:0000259" key="4">
    <source>
        <dbReference type="PROSITE" id="PS50014"/>
    </source>
</evidence>
<feature type="region of interest" description="Disordered" evidence="3">
    <location>
        <begin position="1"/>
        <end position="110"/>
    </location>
</feature>
<feature type="compositionally biased region" description="Polar residues" evidence="3">
    <location>
        <begin position="528"/>
        <end position="550"/>
    </location>
</feature>
<keyword evidence="6" id="KW-1185">Reference proteome</keyword>
<organism evidence="5 6">
    <name type="scientific">Zingiber officinale</name>
    <name type="common">Ginger</name>
    <name type="synonym">Amomum zingiber</name>
    <dbReference type="NCBI Taxonomy" id="94328"/>
    <lineage>
        <taxon>Eukaryota</taxon>
        <taxon>Viridiplantae</taxon>
        <taxon>Streptophyta</taxon>
        <taxon>Embryophyta</taxon>
        <taxon>Tracheophyta</taxon>
        <taxon>Spermatophyta</taxon>
        <taxon>Magnoliopsida</taxon>
        <taxon>Liliopsida</taxon>
        <taxon>Zingiberales</taxon>
        <taxon>Zingiberaceae</taxon>
        <taxon>Zingiber</taxon>
    </lineage>
</organism>